<organism evidence="2 3">
    <name type="scientific">Lichenifustis flavocetrariae</name>
    <dbReference type="NCBI Taxonomy" id="2949735"/>
    <lineage>
        <taxon>Bacteria</taxon>
        <taxon>Pseudomonadati</taxon>
        <taxon>Pseudomonadota</taxon>
        <taxon>Alphaproteobacteria</taxon>
        <taxon>Hyphomicrobiales</taxon>
        <taxon>Lichenihabitantaceae</taxon>
        <taxon>Lichenifustis</taxon>
    </lineage>
</organism>
<dbReference type="InterPro" id="IPR035437">
    <property type="entry name" value="SNase_OB-fold_sf"/>
</dbReference>
<dbReference type="EMBL" id="JAMOIM010000053">
    <property type="protein sequence ID" value="MCW6512528.1"/>
    <property type="molecule type" value="Genomic_DNA"/>
</dbReference>
<sequence>MLKREVGAVMAAVFSATTDLAGEPQRGPERANLYEPGSAMQATPLRVEVLDGTRFRDTETNAVYRLYGIATCLPGQVAHLGRQPWPCGTTATAWLVAATLGKWLSCATLRDEAGERLARCASADHPDLAGAMVRDGVAVTLPPTEHDPSVRAYVSAERDARKAYRGLWASSFEMPWEYRARLAHSENRAPRAGASQ</sequence>
<proteinExistence type="predicted"/>
<accession>A0AA42CMG5</accession>
<dbReference type="Proteomes" id="UP001165667">
    <property type="component" value="Unassembled WGS sequence"/>
</dbReference>
<dbReference type="Pfam" id="PF00565">
    <property type="entry name" value="SNase"/>
    <property type="match status" value="1"/>
</dbReference>
<protein>
    <submittedName>
        <fullName evidence="2">Thermonuclease family protein</fullName>
    </submittedName>
</protein>
<dbReference type="InterPro" id="IPR016071">
    <property type="entry name" value="Staphylococal_nuclease_OB-fold"/>
</dbReference>
<dbReference type="AlphaFoldDB" id="A0AA42CMG5"/>
<evidence type="ECO:0000259" key="1">
    <source>
        <dbReference type="Pfam" id="PF00565"/>
    </source>
</evidence>
<dbReference type="Gene3D" id="2.40.50.90">
    <property type="match status" value="1"/>
</dbReference>
<keyword evidence="3" id="KW-1185">Reference proteome</keyword>
<gene>
    <name evidence="2" type="ORF">M8523_31955</name>
</gene>
<dbReference type="RefSeq" id="WP_282588905.1">
    <property type="nucleotide sequence ID" value="NZ_JAMOIM010000053.1"/>
</dbReference>
<comment type="caution">
    <text evidence="2">The sequence shown here is derived from an EMBL/GenBank/DDBJ whole genome shotgun (WGS) entry which is preliminary data.</text>
</comment>
<name>A0AA42CMG5_9HYPH</name>
<reference evidence="2" key="1">
    <citation type="submission" date="2022-05" db="EMBL/GenBank/DDBJ databases">
        <authorList>
            <person name="Pankratov T."/>
        </authorList>
    </citation>
    <scope>NUCLEOTIDE SEQUENCE</scope>
    <source>
        <strain evidence="2">BP6-180914</strain>
    </source>
</reference>
<evidence type="ECO:0000313" key="2">
    <source>
        <dbReference type="EMBL" id="MCW6512528.1"/>
    </source>
</evidence>
<dbReference type="SUPFAM" id="SSF50199">
    <property type="entry name" value="Staphylococcal nuclease"/>
    <property type="match status" value="1"/>
</dbReference>
<evidence type="ECO:0000313" key="3">
    <source>
        <dbReference type="Proteomes" id="UP001165667"/>
    </source>
</evidence>
<feature type="domain" description="TNase-like" evidence="1">
    <location>
        <begin position="87"/>
        <end position="169"/>
    </location>
</feature>